<dbReference type="Proteomes" id="UP001163321">
    <property type="component" value="Chromosome 8"/>
</dbReference>
<protein>
    <submittedName>
        <fullName evidence="1">Uncharacterized protein</fullName>
    </submittedName>
</protein>
<proteinExistence type="predicted"/>
<evidence type="ECO:0000313" key="1">
    <source>
        <dbReference type="EMBL" id="KAI9906547.1"/>
    </source>
</evidence>
<organism evidence="1 2">
    <name type="scientific">Peronosclerospora sorghi</name>
    <dbReference type="NCBI Taxonomy" id="230839"/>
    <lineage>
        <taxon>Eukaryota</taxon>
        <taxon>Sar</taxon>
        <taxon>Stramenopiles</taxon>
        <taxon>Oomycota</taxon>
        <taxon>Peronosporomycetes</taxon>
        <taxon>Peronosporales</taxon>
        <taxon>Peronosporaceae</taxon>
        <taxon>Peronosclerospora</taxon>
    </lineage>
</organism>
<reference evidence="1 2" key="1">
    <citation type="journal article" date="2022" name="bioRxiv">
        <title>The genome of the oomycete Peronosclerospora sorghi, a cosmopolitan pathogen of maize and sorghum, is inflated with dispersed pseudogenes.</title>
        <authorList>
            <person name="Fletcher K."/>
            <person name="Martin F."/>
            <person name="Isakeit T."/>
            <person name="Cavanaugh K."/>
            <person name="Magill C."/>
            <person name="Michelmore R."/>
        </authorList>
    </citation>
    <scope>NUCLEOTIDE SEQUENCE [LARGE SCALE GENOMIC DNA]</scope>
    <source>
        <strain evidence="1">P6</strain>
    </source>
</reference>
<name>A0ACC0VJA9_9STRA</name>
<sequence>MLMTHIGWPGSIHDSRMLRKSSLWRKANEGSLMPAGYFVIVDSGYGLSDWMMVPYPASARTQPKETSFNFAISSTRIAIETSGG</sequence>
<gene>
    <name evidence="1" type="ORF">PsorP6_004279</name>
</gene>
<dbReference type="EMBL" id="CM047587">
    <property type="protein sequence ID" value="KAI9906547.1"/>
    <property type="molecule type" value="Genomic_DNA"/>
</dbReference>
<keyword evidence="2" id="KW-1185">Reference proteome</keyword>
<evidence type="ECO:0000313" key="2">
    <source>
        <dbReference type="Proteomes" id="UP001163321"/>
    </source>
</evidence>
<accession>A0ACC0VJA9</accession>
<comment type="caution">
    <text evidence="1">The sequence shown here is derived from an EMBL/GenBank/DDBJ whole genome shotgun (WGS) entry which is preliminary data.</text>
</comment>